<feature type="region of interest" description="Disordered" evidence="1">
    <location>
        <begin position="98"/>
        <end position="178"/>
    </location>
</feature>
<evidence type="ECO:0000313" key="2">
    <source>
        <dbReference type="EMBL" id="HCY83246.1"/>
    </source>
</evidence>
<accession>A0A3D6BVJ1</accession>
<feature type="compositionally biased region" description="Low complexity" evidence="1">
    <location>
        <begin position="130"/>
        <end position="150"/>
    </location>
</feature>
<evidence type="ECO:0000256" key="1">
    <source>
        <dbReference type="SAM" id="MobiDB-lite"/>
    </source>
</evidence>
<dbReference type="Proteomes" id="UP000263268">
    <property type="component" value="Unassembled WGS sequence"/>
</dbReference>
<reference evidence="2 3" key="1">
    <citation type="journal article" date="2018" name="Nat. Biotechnol.">
        <title>A standardized bacterial taxonomy based on genome phylogeny substantially revises the tree of life.</title>
        <authorList>
            <person name="Parks D.H."/>
            <person name="Chuvochina M."/>
            <person name="Waite D.W."/>
            <person name="Rinke C."/>
            <person name="Skarshewski A."/>
            <person name="Chaumeil P.A."/>
            <person name="Hugenholtz P."/>
        </authorList>
    </citation>
    <scope>NUCLEOTIDE SEQUENCE [LARGE SCALE GENOMIC DNA]</scope>
    <source>
        <strain evidence="2">UBA10227</strain>
    </source>
</reference>
<feature type="compositionally biased region" description="Pro residues" evidence="1">
    <location>
        <begin position="106"/>
        <end position="120"/>
    </location>
</feature>
<dbReference type="EMBL" id="DPRK01000277">
    <property type="protein sequence ID" value="HCY83246.1"/>
    <property type="molecule type" value="Genomic_DNA"/>
</dbReference>
<feature type="compositionally biased region" description="Gly residues" evidence="1">
    <location>
        <begin position="151"/>
        <end position="166"/>
    </location>
</feature>
<dbReference type="AlphaFoldDB" id="A0A3D6BVJ1"/>
<organism evidence="2 3">
    <name type="scientific">Xanthomarina gelatinilytica</name>
    <dbReference type="NCBI Taxonomy" id="1137281"/>
    <lineage>
        <taxon>Bacteria</taxon>
        <taxon>Pseudomonadati</taxon>
        <taxon>Bacteroidota</taxon>
        <taxon>Flavobacteriia</taxon>
        <taxon>Flavobacteriales</taxon>
        <taxon>Flavobacteriaceae</taxon>
        <taxon>Xanthomarina</taxon>
    </lineage>
</organism>
<proteinExistence type="predicted"/>
<name>A0A3D6BVJ1_9FLAO</name>
<evidence type="ECO:0000313" key="3">
    <source>
        <dbReference type="Proteomes" id="UP000263268"/>
    </source>
</evidence>
<gene>
    <name evidence="2" type="ORF">DHV22_17405</name>
</gene>
<comment type="caution">
    <text evidence="2">The sequence shown here is derived from an EMBL/GenBank/DDBJ whole genome shotgun (WGS) entry which is preliminary data.</text>
</comment>
<protein>
    <submittedName>
        <fullName evidence="2">Uncharacterized protein</fullName>
    </submittedName>
</protein>
<feature type="non-terminal residue" evidence="2">
    <location>
        <position position="1"/>
    </location>
</feature>
<sequence length="330" mass="35927">LASFYYEAVKIGGEDFKKLLRTGKGKSGGKTIIFERLFKYKNDCGYTFKRTNEITIKNKSQFESYIKAMVAYLKANPNTTSRELDKLKKSFLDKLKPYGFTVNKPAPTPTPTPTPTPPPSGGSTGGNGTADGSSGSGTPTGSDSGSSDGSGTDGTGSTGSGGGSGGKGRKSIKHKPIYERKKIPSALENLIQECYNLGQDNFPNAKTALTRVAFECTLKYVIENTKKSNGKALKTSNHFNLAYKSNKGKALPYTNFDVLKSKFTELISDTGIRKAFENFDLQRPHQIIHNYNVRAVPSDAKAICDNLIPLIEFMLQEENDLISSLNLTKL</sequence>